<organism evidence="3">
    <name type="scientific">marine metagenome</name>
    <dbReference type="NCBI Taxonomy" id="408172"/>
    <lineage>
        <taxon>unclassified sequences</taxon>
        <taxon>metagenomes</taxon>
        <taxon>ecological metagenomes</taxon>
    </lineage>
</organism>
<dbReference type="PANTHER" id="PTHR48084">
    <property type="entry name" value="2-OXOGLUTARATE OXIDOREDUCTASE SUBUNIT KORB-RELATED"/>
    <property type="match status" value="1"/>
</dbReference>
<reference evidence="3" key="1">
    <citation type="submission" date="2018-05" db="EMBL/GenBank/DDBJ databases">
        <authorList>
            <person name="Lanie J.A."/>
            <person name="Ng W.-L."/>
            <person name="Kazmierczak K.M."/>
            <person name="Andrzejewski T.M."/>
            <person name="Davidsen T.M."/>
            <person name="Wayne K.J."/>
            <person name="Tettelin H."/>
            <person name="Glass J.I."/>
            <person name="Rusch D."/>
            <person name="Podicherti R."/>
            <person name="Tsui H.-C.T."/>
            <person name="Winkler M.E."/>
        </authorList>
    </citation>
    <scope>NUCLEOTIDE SEQUENCE</scope>
</reference>
<dbReference type="CDD" id="cd03375">
    <property type="entry name" value="TPP_OGFOR"/>
    <property type="match status" value="1"/>
</dbReference>
<dbReference type="GO" id="GO:0016625">
    <property type="term" value="F:oxidoreductase activity, acting on the aldehyde or oxo group of donors, iron-sulfur protein as acceptor"/>
    <property type="evidence" value="ECO:0007669"/>
    <property type="project" value="UniProtKB-ARBA"/>
</dbReference>
<accession>A0A381SGI7</accession>
<gene>
    <name evidence="3" type="ORF">METZ01_LOCUS55940</name>
</gene>
<name>A0A381SGI7_9ZZZZ</name>
<evidence type="ECO:0000313" key="3">
    <source>
        <dbReference type="EMBL" id="SVA03086.1"/>
    </source>
</evidence>
<dbReference type="GO" id="GO:0045333">
    <property type="term" value="P:cellular respiration"/>
    <property type="evidence" value="ECO:0007669"/>
    <property type="project" value="UniProtKB-ARBA"/>
</dbReference>
<dbReference type="InterPro" id="IPR051457">
    <property type="entry name" value="2-oxoacid:Fd_oxidoreductase"/>
</dbReference>
<feature type="domain" description="Thiamine pyrophosphate enzyme TPP-binding" evidence="2">
    <location>
        <begin position="59"/>
        <end position="206"/>
    </location>
</feature>
<evidence type="ECO:0000256" key="1">
    <source>
        <dbReference type="ARBA" id="ARBA00023002"/>
    </source>
</evidence>
<dbReference type="GO" id="GO:0030976">
    <property type="term" value="F:thiamine pyrophosphate binding"/>
    <property type="evidence" value="ECO:0007669"/>
    <property type="project" value="InterPro"/>
</dbReference>
<dbReference type="Gene3D" id="3.40.50.970">
    <property type="match status" value="1"/>
</dbReference>
<sequence>MNIPVRPVSSVALTKADFVSEQTVRWCPGCGDYSILANVQKVMPGLNIPKENIVFVSGIGCSSRFPYYMDTYGLHTIHGRAPAFATGLKVARPDLAVWLVTGDGDGLSIGGNQLLHMLRRNLDINVLLFNNRIYGLTKGQYSPTSEQGKVTKSTPFGSPDSPLNPMLFALSAGATFIARTFDVDAIGMQDIFIEAAKHKGTSFVEIYQNCNIFNDGTFAAVSDRSAREDRILRLKHGKPFIFGREQNKGIRLNGLKPEVVDLGDGVNENQLLTHDQFSRDSTLANLLSGFDYPEFPVPMGILRQVENSTYEETIEQQIKTQIDEKGTGDLTALLRGSHAWTN</sequence>
<dbReference type="Pfam" id="PF02775">
    <property type="entry name" value="TPP_enzyme_C"/>
    <property type="match status" value="1"/>
</dbReference>
<dbReference type="SUPFAM" id="SSF52518">
    <property type="entry name" value="Thiamin diphosphate-binding fold (THDP-binding)"/>
    <property type="match status" value="1"/>
</dbReference>
<dbReference type="InterPro" id="IPR011766">
    <property type="entry name" value="TPP_enzyme_TPP-bd"/>
</dbReference>
<dbReference type="PANTHER" id="PTHR48084:SF4">
    <property type="entry name" value="2-OXOGLUTARATE OXIDOREDUCTASE SUBUNIT KORB"/>
    <property type="match status" value="1"/>
</dbReference>
<protein>
    <recommendedName>
        <fullName evidence="2">Thiamine pyrophosphate enzyme TPP-binding domain-containing protein</fullName>
    </recommendedName>
</protein>
<keyword evidence="1" id="KW-0560">Oxidoreductase</keyword>
<dbReference type="AlphaFoldDB" id="A0A381SGI7"/>
<proteinExistence type="predicted"/>
<dbReference type="EMBL" id="UINC01003072">
    <property type="protein sequence ID" value="SVA03086.1"/>
    <property type="molecule type" value="Genomic_DNA"/>
</dbReference>
<dbReference type="InterPro" id="IPR029061">
    <property type="entry name" value="THDP-binding"/>
</dbReference>
<evidence type="ECO:0000259" key="2">
    <source>
        <dbReference type="Pfam" id="PF02775"/>
    </source>
</evidence>